<name>A0A382E542_9ZZZZ</name>
<sequence>MGLKWLRANWGRLRLGRLLGSGRFWRLRWWSL</sequence>
<reference evidence="1" key="1">
    <citation type="submission" date="2018-05" db="EMBL/GenBank/DDBJ databases">
        <authorList>
            <person name="Lanie J.A."/>
            <person name="Ng W.-L."/>
            <person name="Kazmierczak K.M."/>
            <person name="Andrzejewski T.M."/>
            <person name="Davidsen T.M."/>
            <person name="Wayne K.J."/>
            <person name="Tettelin H."/>
            <person name="Glass J.I."/>
            <person name="Rusch D."/>
            <person name="Podicherti R."/>
            <person name="Tsui H.-C.T."/>
            <person name="Winkler M.E."/>
        </authorList>
    </citation>
    <scope>NUCLEOTIDE SEQUENCE</scope>
</reference>
<dbReference type="EMBL" id="UINC01042454">
    <property type="protein sequence ID" value="SVB45111.1"/>
    <property type="molecule type" value="Genomic_DNA"/>
</dbReference>
<evidence type="ECO:0000313" key="1">
    <source>
        <dbReference type="EMBL" id="SVB45111.1"/>
    </source>
</evidence>
<gene>
    <name evidence="1" type="ORF">METZ01_LOCUS197965</name>
</gene>
<dbReference type="AlphaFoldDB" id="A0A382E542"/>
<proteinExistence type="predicted"/>
<protein>
    <submittedName>
        <fullName evidence="1">Uncharacterized protein</fullName>
    </submittedName>
</protein>
<organism evidence="1">
    <name type="scientific">marine metagenome</name>
    <dbReference type="NCBI Taxonomy" id="408172"/>
    <lineage>
        <taxon>unclassified sequences</taxon>
        <taxon>metagenomes</taxon>
        <taxon>ecological metagenomes</taxon>
    </lineage>
</organism>
<accession>A0A382E542</accession>